<keyword evidence="3" id="KW-1185">Reference proteome</keyword>
<proteinExistence type="predicted"/>
<keyword evidence="1" id="KW-0472">Membrane</keyword>
<evidence type="ECO:0000256" key="1">
    <source>
        <dbReference type="SAM" id="Phobius"/>
    </source>
</evidence>
<dbReference type="Proteomes" id="UP001154329">
    <property type="component" value="Chromosome 1"/>
</dbReference>
<keyword evidence="1" id="KW-0812">Transmembrane</keyword>
<feature type="transmembrane region" description="Helical" evidence="1">
    <location>
        <begin position="62"/>
        <end position="81"/>
    </location>
</feature>
<reference evidence="2" key="1">
    <citation type="submission" date="2022-02" db="EMBL/GenBank/DDBJ databases">
        <authorList>
            <person name="King R."/>
        </authorList>
    </citation>
    <scope>NUCLEOTIDE SEQUENCE</scope>
</reference>
<sequence>MFKYIVDNTTSHSQILNKMMVFDFFLNNLIFCVCLAVGYVGILQYYELSLRTIGFMEREIVIIYPMYIAPVYFVFILLNSLHYLQLCVDVMCNATKQKVNEHFRFQLNSKLYHHRCNVIIKLKKPI</sequence>
<evidence type="ECO:0000313" key="3">
    <source>
        <dbReference type="Proteomes" id="UP001154329"/>
    </source>
</evidence>
<feature type="transmembrane region" description="Helical" evidence="1">
    <location>
        <begin position="21"/>
        <end position="42"/>
    </location>
</feature>
<name>A0A9P0IQS6_APHGO</name>
<accession>A0A9P0IQS6</accession>
<reference evidence="2" key="2">
    <citation type="submission" date="2022-10" db="EMBL/GenBank/DDBJ databases">
        <authorList>
            <consortium name="ENA_rothamsted_submissions"/>
            <consortium name="culmorum"/>
            <person name="King R."/>
        </authorList>
    </citation>
    <scope>NUCLEOTIDE SEQUENCE</scope>
</reference>
<protein>
    <submittedName>
        <fullName evidence="2">Uncharacterized protein</fullName>
    </submittedName>
</protein>
<keyword evidence="1" id="KW-1133">Transmembrane helix</keyword>
<organism evidence="2 3">
    <name type="scientific">Aphis gossypii</name>
    <name type="common">Cotton aphid</name>
    <dbReference type="NCBI Taxonomy" id="80765"/>
    <lineage>
        <taxon>Eukaryota</taxon>
        <taxon>Metazoa</taxon>
        <taxon>Ecdysozoa</taxon>
        <taxon>Arthropoda</taxon>
        <taxon>Hexapoda</taxon>
        <taxon>Insecta</taxon>
        <taxon>Pterygota</taxon>
        <taxon>Neoptera</taxon>
        <taxon>Paraneoptera</taxon>
        <taxon>Hemiptera</taxon>
        <taxon>Sternorrhyncha</taxon>
        <taxon>Aphidomorpha</taxon>
        <taxon>Aphidoidea</taxon>
        <taxon>Aphididae</taxon>
        <taxon>Aphidini</taxon>
        <taxon>Aphis</taxon>
        <taxon>Aphis</taxon>
    </lineage>
</organism>
<dbReference type="AlphaFoldDB" id="A0A9P0IQS6"/>
<evidence type="ECO:0000313" key="2">
    <source>
        <dbReference type="EMBL" id="CAH1714160.1"/>
    </source>
</evidence>
<dbReference type="EMBL" id="OU899034">
    <property type="protein sequence ID" value="CAH1714160.1"/>
    <property type="molecule type" value="Genomic_DNA"/>
</dbReference>
<gene>
    <name evidence="2" type="ORF">APHIGO_LOCUS2666</name>
</gene>